<keyword evidence="2" id="KW-1185">Reference proteome</keyword>
<evidence type="ECO:0000313" key="2">
    <source>
        <dbReference type="Proteomes" id="UP000053257"/>
    </source>
</evidence>
<evidence type="ECO:0000313" key="1">
    <source>
        <dbReference type="EMBL" id="KIP01294.1"/>
    </source>
</evidence>
<sequence length="86" mass="9486">MFGSRVQRVNSDEKRLSASRPHLLGTRVQIPFRPHQAHRRGVGGIAWLCVLLSHQVLSYQTASGIADGLILTATRFCAPTYDTIPS</sequence>
<dbReference type="HOGENOM" id="CLU_2498623_0_0_1"/>
<dbReference type="Proteomes" id="UP000053257">
    <property type="component" value="Unassembled WGS sequence"/>
</dbReference>
<dbReference type="EMBL" id="KN840832">
    <property type="protein sequence ID" value="KIP01294.1"/>
    <property type="molecule type" value="Genomic_DNA"/>
</dbReference>
<gene>
    <name evidence="1" type="ORF">PHLGIDRAFT_367399</name>
</gene>
<accession>A0A0C3NA16</accession>
<dbReference type="AlphaFoldDB" id="A0A0C3NA16"/>
<proteinExistence type="predicted"/>
<reference evidence="1 2" key="1">
    <citation type="journal article" date="2014" name="PLoS Genet.">
        <title>Analysis of the Phlebiopsis gigantea genome, transcriptome and secretome provides insight into its pioneer colonization strategies of wood.</title>
        <authorList>
            <person name="Hori C."/>
            <person name="Ishida T."/>
            <person name="Igarashi K."/>
            <person name="Samejima M."/>
            <person name="Suzuki H."/>
            <person name="Master E."/>
            <person name="Ferreira P."/>
            <person name="Ruiz-Duenas F.J."/>
            <person name="Held B."/>
            <person name="Canessa P."/>
            <person name="Larrondo L.F."/>
            <person name="Schmoll M."/>
            <person name="Druzhinina I.S."/>
            <person name="Kubicek C.P."/>
            <person name="Gaskell J.A."/>
            <person name="Kersten P."/>
            <person name="St John F."/>
            <person name="Glasner J."/>
            <person name="Sabat G."/>
            <person name="Splinter BonDurant S."/>
            <person name="Syed K."/>
            <person name="Yadav J."/>
            <person name="Mgbeahuruike A.C."/>
            <person name="Kovalchuk A."/>
            <person name="Asiegbu F.O."/>
            <person name="Lackner G."/>
            <person name="Hoffmeister D."/>
            <person name="Rencoret J."/>
            <person name="Gutierrez A."/>
            <person name="Sun H."/>
            <person name="Lindquist E."/>
            <person name="Barry K."/>
            <person name="Riley R."/>
            <person name="Grigoriev I.V."/>
            <person name="Henrissat B."/>
            <person name="Kues U."/>
            <person name="Berka R.M."/>
            <person name="Martinez A.T."/>
            <person name="Covert S.F."/>
            <person name="Blanchette R.A."/>
            <person name="Cullen D."/>
        </authorList>
    </citation>
    <scope>NUCLEOTIDE SEQUENCE [LARGE SCALE GENOMIC DNA]</scope>
    <source>
        <strain evidence="1 2">11061_1 CR5-6</strain>
    </source>
</reference>
<name>A0A0C3NA16_PHLG1</name>
<organism evidence="1 2">
    <name type="scientific">Phlebiopsis gigantea (strain 11061_1 CR5-6)</name>
    <name type="common">White-rot fungus</name>
    <name type="synonym">Peniophora gigantea</name>
    <dbReference type="NCBI Taxonomy" id="745531"/>
    <lineage>
        <taxon>Eukaryota</taxon>
        <taxon>Fungi</taxon>
        <taxon>Dikarya</taxon>
        <taxon>Basidiomycota</taxon>
        <taxon>Agaricomycotina</taxon>
        <taxon>Agaricomycetes</taxon>
        <taxon>Polyporales</taxon>
        <taxon>Phanerochaetaceae</taxon>
        <taxon>Phlebiopsis</taxon>
    </lineage>
</organism>
<protein>
    <submittedName>
        <fullName evidence="1">Uncharacterized protein</fullName>
    </submittedName>
</protein>